<keyword evidence="2" id="KW-0808">Transferase</keyword>
<evidence type="ECO:0000256" key="1">
    <source>
        <dbReference type="ARBA" id="ARBA00009156"/>
    </source>
</evidence>
<organism evidence="5 6">
    <name type="scientific">Cohnella rhizosphaerae</name>
    <dbReference type="NCBI Taxonomy" id="1457232"/>
    <lineage>
        <taxon>Bacteria</taxon>
        <taxon>Bacillati</taxon>
        <taxon>Bacillota</taxon>
        <taxon>Bacilli</taxon>
        <taxon>Bacillales</taxon>
        <taxon>Paenibacillaceae</taxon>
        <taxon>Cohnella</taxon>
    </lineage>
</organism>
<evidence type="ECO:0000256" key="3">
    <source>
        <dbReference type="ARBA" id="ARBA00022777"/>
    </source>
</evidence>
<keyword evidence="6" id="KW-1185">Reference proteome</keyword>
<evidence type="ECO:0000256" key="2">
    <source>
        <dbReference type="ARBA" id="ARBA00022679"/>
    </source>
</evidence>
<keyword evidence="3 5" id="KW-0418">Kinase</keyword>
<dbReference type="EMBL" id="JAPDIA010000003">
    <property type="protein sequence ID" value="MDG0810162.1"/>
    <property type="molecule type" value="Genomic_DNA"/>
</dbReference>
<feature type="region of interest" description="Disordered" evidence="4">
    <location>
        <begin position="1"/>
        <end position="22"/>
    </location>
</feature>
<gene>
    <name evidence="5" type="ORF">OMP40_12995</name>
</gene>
<reference evidence="5" key="1">
    <citation type="submission" date="2022-10" db="EMBL/GenBank/DDBJ databases">
        <title>Comparative genomic analysis of Cohnella hashimotonis sp. nov., isolated from the International Space Station.</title>
        <authorList>
            <person name="Simpson A."/>
            <person name="Venkateswaran K."/>
        </authorList>
    </citation>
    <scope>NUCLEOTIDE SEQUENCE</scope>
    <source>
        <strain evidence="5">DSM 28161</strain>
    </source>
</reference>
<name>A0A9X4QU70_9BACL</name>
<evidence type="ECO:0000313" key="6">
    <source>
        <dbReference type="Proteomes" id="UP001153404"/>
    </source>
</evidence>
<dbReference type="SUPFAM" id="SSF53067">
    <property type="entry name" value="Actin-like ATPase domain"/>
    <property type="match status" value="1"/>
</dbReference>
<dbReference type="PANTHER" id="PTHR43095:SF5">
    <property type="entry name" value="XYLULOSE KINASE"/>
    <property type="match status" value="1"/>
</dbReference>
<evidence type="ECO:0000313" key="5">
    <source>
        <dbReference type="EMBL" id="MDG0810162.1"/>
    </source>
</evidence>
<feature type="compositionally biased region" description="Low complexity" evidence="4">
    <location>
        <begin position="9"/>
        <end position="21"/>
    </location>
</feature>
<dbReference type="RefSeq" id="WP_277531844.1">
    <property type="nucleotide sequence ID" value="NZ_JAPDIA010000003.1"/>
</dbReference>
<dbReference type="InterPro" id="IPR050406">
    <property type="entry name" value="FGGY_Carb_Kinase"/>
</dbReference>
<sequence length="257" mass="26805">MPEGRRTASRSPSPSAITRRATSAPCRRSRGSLLLNIGTGAQLSLYTAERIEPTGGLELRPFPDGGWLLSGASLGGGKTYALLAAFYREIAEALGGGAGSVPSDRLYDAMNRWALAALDEGRPLPRVDAAFFGTRAEPARTGEIASLTPATLTPQALTAGLLAGVADELAAFAAQLPAELLAGVRRRVGAGNGLRRNPALRRLLEERIGAQLELAGAREEAAFGAAVHAAVCAGIFADYDEALDRMGRARLTEGDIV</sequence>
<dbReference type="PANTHER" id="PTHR43095">
    <property type="entry name" value="SUGAR KINASE"/>
    <property type="match status" value="1"/>
</dbReference>
<comment type="similarity">
    <text evidence="1">Belongs to the FGGY kinase family.</text>
</comment>
<dbReference type="AlphaFoldDB" id="A0A9X4QU70"/>
<dbReference type="GO" id="GO:0016301">
    <property type="term" value="F:kinase activity"/>
    <property type="evidence" value="ECO:0007669"/>
    <property type="project" value="UniProtKB-KW"/>
</dbReference>
<dbReference type="Proteomes" id="UP001153404">
    <property type="component" value="Unassembled WGS sequence"/>
</dbReference>
<evidence type="ECO:0000256" key="4">
    <source>
        <dbReference type="SAM" id="MobiDB-lite"/>
    </source>
</evidence>
<dbReference type="Gene3D" id="3.30.420.40">
    <property type="match status" value="1"/>
</dbReference>
<accession>A0A9X4QU70</accession>
<dbReference type="InterPro" id="IPR043129">
    <property type="entry name" value="ATPase_NBD"/>
</dbReference>
<proteinExistence type="inferred from homology"/>
<protein>
    <submittedName>
        <fullName evidence="5">FGGY-family carbohydrate kinase</fullName>
    </submittedName>
</protein>
<comment type="caution">
    <text evidence="5">The sequence shown here is derived from an EMBL/GenBank/DDBJ whole genome shotgun (WGS) entry which is preliminary data.</text>
</comment>